<sequence>MVQLRLTFGKMSERRSGSHAESGSEGSSRGSSWQEQRHKRREDRDREQKEEWPSLGEGSYQTHRTISGASGHGQFDERNEKLEQLRRLVRDLELEAGGGHRRRDRDHWERRSDSGGNRYGEGSNQSSSRQYRDSSHSRESCQRRDRSQSREYADRGSDSPEKRWP</sequence>
<name>A0AAW2BV44_9ROSI</name>
<organism evidence="2 3">
    <name type="scientific">Lithocarpus litseifolius</name>
    <dbReference type="NCBI Taxonomy" id="425828"/>
    <lineage>
        <taxon>Eukaryota</taxon>
        <taxon>Viridiplantae</taxon>
        <taxon>Streptophyta</taxon>
        <taxon>Embryophyta</taxon>
        <taxon>Tracheophyta</taxon>
        <taxon>Spermatophyta</taxon>
        <taxon>Magnoliopsida</taxon>
        <taxon>eudicotyledons</taxon>
        <taxon>Gunneridae</taxon>
        <taxon>Pentapetalae</taxon>
        <taxon>rosids</taxon>
        <taxon>fabids</taxon>
        <taxon>Fagales</taxon>
        <taxon>Fagaceae</taxon>
        <taxon>Lithocarpus</taxon>
    </lineage>
</organism>
<dbReference type="Proteomes" id="UP001459277">
    <property type="component" value="Unassembled WGS sequence"/>
</dbReference>
<feature type="compositionally biased region" description="Basic and acidic residues" evidence="1">
    <location>
        <begin position="130"/>
        <end position="165"/>
    </location>
</feature>
<proteinExistence type="predicted"/>
<dbReference type="EMBL" id="JAZDWU010000010">
    <property type="protein sequence ID" value="KAK9989208.1"/>
    <property type="molecule type" value="Genomic_DNA"/>
</dbReference>
<evidence type="ECO:0000313" key="3">
    <source>
        <dbReference type="Proteomes" id="UP001459277"/>
    </source>
</evidence>
<protein>
    <submittedName>
        <fullName evidence="2">Uncharacterized protein</fullName>
    </submittedName>
</protein>
<accession>A0AAW2BV44</accession>
<keyword evidence="3" id="KW-1185">Reference proteome</keyword>
<feature type="compositionally biased region" description="Low complexity" evidence="1">
    <location>
        <begin position="19"/>
        <end position="34"/>
    </location>
</feature>
<feature type="compositionally biased region" description="Polar residues" evidence="1">
    <location>
        <begin position="59"/>
        <end position="68"/>
    </location>
</feature>
<reference evidence="2 3" key="1">
    <citation type="submission" date="2024-01" db="EMBL/GenBank/DDBJ databases">
        <title>A telomere-to-telomere, gap-free genome of sweet tea (Lithocarpus litseifolius).</title>
        <authorList>
            <person name="Zhou J."/>
        </authorList>
    </citation>
    <scope>NUCLEOTIDE SEQUENCE [LARGE SCALE GENOMIC DNA]</scope>
    <source>
        <strain evidence="2">Zhou-2022a</strain>
        <tissue evidence="2">Leaf</tissue>
    </source>
</reference>
<dbReference type="AlphaFoldDB" id="A0AAW2BV44"/>
<evidence type="ECO:0000256" key="1">
    <source>
        <dbReference type="SAM" id="MobiDB-lite"/>
    </source>
</evidence>
<feature type="compositionally biased region" description="Basic and acidic residues" evidence="1">
    <location>
        <begin position="42"/>
        <end position="52"/>
    </location>
</feature>
<feature type="region of interest" description="Disordered" evidence="1">
    <location>
        <begin position="1"/>
        <end position="165"/>
    </location>
</feature>
<evidence type="ECO:0000313" key="2">
    <source>
        <dbReference type="EMBL" id="KAK9989208.1"/>
    </source>
</evidence>
<comment type="caution">
    <text evidence="2">The sequence shown here is derived from an EMBL/GenBank/DDBJ whole genome shotgun (WGS) entry which is preliminary data.</text>
</comment>
<gene>
    <name evidence="2" type="ORF">SO802_029447</name>
</gene>
<feature type="compositionally biased region" description="Basic and acidic residues" evidence="1">
    <location>
        <begin position="74"/>
        <end position="93"/>
    </location>
</feature>